<evidence type="ECO:0000313" key="11">
    <source>
        <dbReference type="Proteomes" id="UP001497444"/>
    </source>
</evidence>
<keyword evidence="11" id="KW-1185">Reference proteome</keyword>
<comment type="catalytic activity">
    <reaction evidence="6 8">
        <text>[(1-&gt;4)-alpha-D-galacturonosyl methyl ester](n) + n H2O = [(1-&gt;4)-alpha-D-galacturonosyl](n) + n methanol + n H(+)</text>
        <dbReference type="Rhea" id="RHEA:22380"/>
        <dbReference type="Rhea" id="RHEA-COMP:14570"/>
        <dbReference type="Rhea" id="RHEA-COMP:14573"/>
        <dbReference type="ChEBI" id="CHEBI:15377"/>
        <dbReference type="ChEBI" id="CHEBI:15378"/>
        <dbReference type="ChEBI" id="CHEBI:17790"/>
        <dbReference type="ChEBI" id="CHEBI:140522"/>
        <dbReference type="ChEBI" id="CHEBI:140523"/>
        <dbReference type="EC" id="3.1.1.11"/>
    </reaction>
</comment>
<evidence type="ECO:0000256" key="6">
    <source>
        <dbReference type="ARBA" id="ARBA00047928"/>
    </source>
</evidence>
<evidence type="ECO:0000313" key="10">
    <source>
        <dbReference type="EMBL" id="CAK9273668.1"/>
    </source>
</evidence>
<reference evidence="10" key="1">
    <citation type="submission" date="2024-02" db="EMBL/GenBank/DDBJ databases">
        <authorList>
            <consortium name="ELIXIR-Norway"/>
            <consortium name="Elixir Norway"/>
        </authorList>
    </citation>
    <scope>NUCLEOTIDE SEQUENCE</scope>
</reference>
<sequence>MCVCVCVWEVQNTAQAPRRGAVGGQAVALQISGDKAAFYGCHFLGHQDTLYDHKGHHFFKNYYIEGTVDFVFGNGRSFYEVIN</sequence>
<dbReference type="PANTHER" id="PTHR31321:SF57">
    <property type="entry name" value="PECTINESTERASE 53-RELATED"/>
    <property type="match status" value="1"/>
</dbReference>
<dbReference type="EC" id="3.1.1.11" evidence="3 8"/>
<dbReference type="Proteomes" id="UP001497444">
    <property type="component" value="Chromosome 5"/>
</dbReference>
<dbReference type="SUPFAM" id="SSF51126">
    <property type="entry name" value="Pectin lyase-like"/>
    <property type="match status" value="1"/>
</dbReference>
<dbReference type="EMBL" id="OZ020100">
    <property type="protein sequence ID" value="CAK9273668.1"/>
    <property type="molecule type" value="Genomic_DNA"/>
</dbReference>
<keyword evidence="5 8" id="KW-0063">Aspartyl esterase</keyword>
<dbReference type="InterPro" id="IPR011050">
    <property type="entry name" value="Pectin_lyase_fold/virulence"/>
</dbReference>
<comment type="pathway">
    <text evidence="1 8">Glycan metabolism; pectin degradation; 2-dehydro-3-deoxy-D-gluconate from pectin: step 1/5.</text>
</comment>
<dbReference type="PANTHER" id="PTHR31321">
    <property type="entry name" value="ACYL-COA THIOESTER HYDROLASE YBHC-RELATED"/>
    <property type="match status" value="1"/>
</dbReference>
<dbReference type="Gene3D" id="2.160.20.10">
    <property type="entry name" value="Single-stranded right-handed beta-helix, Pectin lyase-like"/>
    <property type="match status" value="1"/>
</dbReference>
<evidence type="ECO:0000256" key="5">
    <source>
        <dbReference type="ARBA" id="ARBA00023085"/>
    </source>
</evidence>
<dbReference type="InterPro" id="IPR000070">
    <property type="entry name" value="Pectinesterase_cat"/>
</dbReference>
<evidence type="ECO:0000256" key="3">
    <source>
        <dbReference type="ARBA" id="ARBA00013229"/>
    </source>
</evidence>
<accession>A0ABP0X3I7</accession>
<dbReference type="InterPro" id="IPR012334">
    <property type="entry name" value="Pectin_lyas_fold"/>
</dbReference>
<evidence type="ECO:0000256" key="2">
    <source>
        <dbReference type="ARBA" id="ARBA00008891"/>
    </source>
</evidence>
<comment type="similarity">
    <text evidence="2">Belongs to the pectinesterase family.</text>
</comment>
<evidence type="ECO:0000256" key="1">
    <source>
        <dbReference type="ARBA" id="ARBA00005184"/>
    </source>
</evidence>
<organism evidence="10 11">
    <name type="scientific">Sphagnum jensenii</name>
    <dbReference type="NCBI Taxonomy" id="128206"/>
    <lineage>
        <taxon>Eukaryota</taxon>
        <taxon>Viridiplantae</taxon>
        <taxon>Streptophyta</taxon>
        <taxon>Embryophyta</taxon>
        <taxon>Bryophyta</taxon>
        <taxon>Sphagnophytina</taxon>
        <taxon>Sphagnopsida</taxon>
        <taxon>Sphagnales</taxon>
        <taxon>Sphagnaceae</taxon>
        <taxon>Sphagnum</taxon>
    </lineage>
</organism>
<feature type="active site" evidence="7">
    <location>
        <position position="69"/>
    </location>
</feature>
<dbReference type="InterPro" id="IPR033131">
    <property type="entry name" value="Pectinesterase_Asp_AS"/>
</dbReference>
<dbReference type="PROSITE" id="PS00503">
    <property type="entry name" value="PECTINESTERASE_2"/>
    <property type="match status" value="1"/>
</dbReference>
<gene>
    <name evidence="10" type="ORF">CSSPJE1EN1_LOCUS19146</name>
</gene>
<evidence type="ECO:0000259" key="9">
    <source>
        <dbReference type="Pfam" id="PF01095"/>
    </source>
</evidence>
<proteinExistence type="inferred from homology"/>
<evidence type="ECO:0000256" key="7">
    <source>
        <dbReference type="PROSITE-ProRule" id="PRU10040"/>
    </source>
</evidence>
<keyword evidence="4 8" id="KW-0378">Hydrolase</keyword>
<name>A0ABP0X3I7_9BRYO</name>
<evidence type="ECO:0000256" key="4">
    <source>
        <dbReference type="ARBA" id="ARBA00022801"/>
    </source>
</evidence>
<dbReference type="Pfam" id="PF01095">
    <property type="entry name" value="Pectinesterase"/>
    <property type="match status" value="1"/>
</dbReference>
<feature type="domain" description="Pectinesterase catalytic" evidence="9">
    <location>
        <begin position="19"/>
        <end position="78"/>
    </location>
</feature>
<evidence type="ECO:0000256" key="8">
    <source>
        <dbReference type="RuleBase" id="RU000589"/>
    </source>
</evidence>
<protein>
    <recommendedName>
        <fullName evidence="3 8">Pectinesterase</fullName>
        <ecNumber evidence="3 8">3.1.1.11</ecNumber>
    </recommendedName>
</protein>